<evidence type="ECO:0000313" key="1">
    <source>
        <dbReference type="EMBL" id="RFM29769.1"/>
    </source>
</evidence>
<name>A0A3E1NPA3_9BACT</name>
<sequence length="81" mass="9225">MYAQSCSLGRKNTTVEVNNGNVQAKLSELLTPNTARKILLSKQQVIKDNNFHLLISMVKKYQQPFQHGMMQFPSKMILPFG</sequence>
<protein>
    <submittedName>
        <fullName evidence="1">Uncharacterized protein</fullName>
    </submittedName>
</protein>
<evidence type="ECO:0000313" key="2">
    <source>
        <dbReference type="Proteomes" id="UP000261284"/>
    </source>
</evidence>
<dbReference type="Proteomes" id="UP000261284">
    <property type="component" value="Unassembled WGS sequence"/>
</dbReference>
<proteinExistence type="predicted"/>
<reference evidence="1 2" key="1">
    <citation type="submission" date="2018-08" db="EMBL/GenBank/DDBJ databases">
        <title>Chitinophagaceae sp. K23C18032701, a novel bacterium isolated from forest soil.</title>
        <authorList>
            <person name="Wang C."/>
        </authorList>
    </citation>
    <scope>NUCLEOTIDE SEQUENCE [LARGE SCALE GENOMIC DNA]</scope>
    <source>
        <strain evidence="1 2">K23C18032701</strain>
    </source>
</reference>
<gene>
    <name evidence="1" type="ORF">DXN05_01975</name>
</gene>
<comment type="caution">
    <text evidence="1">The sequence shown here is derived from an EMBL/GenBank/DDBJ whole genome shotgun (WGS) entry which is preliminary data.</text>
</comment>
<organism evidence="1 2">
    <name type="scientific">Deminuibacter soli</name>
    <dbReference type="NCBI Taxonomy" id="2291815"/>
    <lineage>
        <taxon>Bacteria</taxon>
        <taxon>Pseudomonadati</taxon>
        <taxon>Bacteroidota</taxon>
        <taxon>Chitinophagia</taxon>
        <taxon>Chitinophagales</taxon>
        <taxon>Chitinophagaceae</taxon>
        <taxon>Deminuibacter</taxon>
    </lineage>
</organism>
<dbReference type="EMBL" id="QTJU01000001">
    <property type="protein sequence ID" value="RFM29769.1"/>
    <property type="molecule type" value="Genomic_DNA"/>
</dbReference>
<accession>A0A3E1NPA3</accession>
<keyword evidence="2" id="KW-1185">Reference proteome</keyword>
<dbReference type="AlphaFoldDB" id="A0A3E1NPA3"/>